<feature type="domain" description="Peptidase S8/S53" evidence="8">
    <location>
        <begin position="15"/>
        <end position="452"/>
    </location>
</feature>
<dbReference type="InterPro" id="IPR015500">
    <property type="entry name" value="Peptidase_S8_subtilisin-rel"/>
</dbReference>
<sequence>MGFPTTIERSPVGESNTIIGVIDSGIWPESESFSDEGLGPIPEKWKGECRGGTDFTCNRKIIGARSYIMGDSVRDTKGHGTHVSSIVAGNQVYEASYYGIAEGIARGGVPSARLAVYKVCDEVSCEVRDIMKAFDDAISDGVDIISISIGQDVPTRITSDPIAIGAFHAIQKGILTVQAAGNAGPRLFSVTGVAPWIFSVAASNTDRRIINKLLLGDGSILEGASINAFPSSQEEVPLVYGRQVTSTCSENEARYCLPRCIDNSLVEQKVVMCDKNNHVDSLKVAGAIGCIIPNNENNFSDIGPLPIGALNKNDMNLVKTYQNNTKKPKVRISKSEAINNPASPLVASFSSRGPSKFIYDIIKPDVTAPGVEILAAFSPMASPSDSFIDKSSVNYTIRSGTSMACLHVAAAAAFVMSFHPNWSPSAVKSALMTTAWEMDPIQNLDAEFAYGSGHIDPQKAKDPGLVYDISEEDYQMIWCNIAHSVNASCRANFPLTQLNYPSMVARVDVKSAFVLSFPRTVTNVGDANSKYVASIQGDSKLNIRVDPNILQFTSLNQTMFFVVTVEGKGIKSPLTIKSGSLLWTSDKHKVRSPVVVYTGSATTSSGGVSTPSTFCKTYVILFVCIIIAHCI</sequence>
<evidence type="ECO:0008006" key="12">
    <source>
        <dbReference type="Google" id="ProtNLM"/>
    </source>
</evidence>
<comment type="similarity">
    <text evidence="1 7">Belongs to the peptidase S8 family.</text>
</comment>
<dbReference type="PANTHER" id="PTHR10795">
    <property type="entry name" value="PROPROTEIN CONVERTASE SUBTILISIN/KEXIN"/>
    <property type="match status" value="1"/>
</dbReference>
<dbReference type="PROSITE" id="PS51892">
    <property type="entry name" value="SUBTILASE"/>
    <property type="match status" value="1"/>
</dbReference>
<dbReference type="Gene3D" id="2.60.40.2310">
    <property type="match status" value="1"/>
</dbReference>
<dbReference type="CDD" id="cd02120">
    <property type="entry name" value="PA_subtilisin_like"/>
    <property type="match status" value="1"/>
</dbReference>
<keyword evidence="4 7" id="KW-0378">Hydrolase</keyword>
<evidence type="ECO:0000256" key="7">
    <source>
        <dbReference type="PROSITE-ProRule" id="PRU01240"/>
    </source>
</evidence>
<dbReference type="Proteomes" id="UP001157418">
    <property type="component" value="Unassembled WGS sequence"/>
</dbReference>
<feature type="active site" description="Charge relay system" evidence="6 7">
    <location>
        <position position="402"/>
    </location>
</feature>
<feature type="active site" description="Charge relay system" evidence="6 7">
    <location>
        <position position="23"/>
    </location>
</feature>
<proteinExistence type="inferred from homology"/>
<evidence type="ECO:0000256" key="6">
    <source>
        <dbReference type="PIRSR" id="PIRSR615500-1"/>
    </source>
</evidence>
<evidence type="ECO:0000259" key="9">
    <source>
        <dbReference type="Pfam" id="PF17766"/>
    </source>
</evidence>
<evidence type="ECO:0000313" key="10">
    <source>
        <dbReference type="EMBL" id="CAH1434877.1"/>
    </source>
</evidence>
<dbReference type="InterPro" id="IPR000209">
    <property type="entry name" value="Peptidase_S8/S53_dom"/>
</dbReference>
<dbReference type="InterPro" id="IPR045051">
    <property type="entry name" value="SBT"/>
</dbReference>
<dbReference type="Gene3D" id="3.50.30.30">
    <property type="match status" value="1"/>
</dbReference>
<evidence type="ECO:0000256" key="1">
    <source>
        <dbReference type="ARBA" id="ARBA00011073"/>
    </source>
</evidence>
<keyword evidence="5 7" id="KW-0720">Serine protease</keyword>
<dbReference type="Pfam" id="PF17766">
    <property type="entry name" value="fn3_6"/>
    <property type="match status" value="1"/>
</dbReference>
<protein>
    <recommendedName>
        <fullName evidence="12">Cucumisin</fullName>
    </recommendedName>
</protein>
<dbReference type="EMBL" id="CAKMRJ010004018">
    <property type="protein sequence ID" value="CAH1434877.1"/>
    <property type="molecule type" value="Genomic_DNA"/>
</dbReference>
<keyword evidence="3" id="KW-0732">Signal</keyword>
<evidence type="ECO:0000259" key="8">
    <source>
        <dbReference type="Pfam" id="PF00082"/>
    </source>
</evidence>
<dbReference type="PROSITE" id="PS00137">
    <property type="entry name" value="SUBTILASE_HIS"/>
    <property type="match status" value="1"/>
</dbReference>
<dbReference type="AlphaFoldDB" id="A0AAU9N7R9"/>
<name>A0AAU9N7R9_9ASTR</name>
<dbReference type="CDD" id="cd04852">
    <property type="entry name" value="Peptidases_S8_3"/>
    <property type="match status" value="1"/>
</dbReference>
<dbReference type="GO" id="GO:0006508">
    <property type="term" value="P:proteolysis"/>
    <property type="evidence" value="ECO:0007669"/>
    <property type="project" value="UniProtKB-KW"/>
</dbReference>
<evidence type="ECO:0000313" key="11">
    <source>
        <dbReference type="Proteomes" id="UP001157418"/>
    </source>
</evidence>
<dbReference type="Pfam" id="PF00082">
    <property type="entry name" value="Peptidase_S8"/>
    <property type="match status" value="1"/>
</dbReference>
<dbReference type="PRINTS" id="PR00723">
    <property type="entry name" value="SUBTILISIN"/>
</dbReference>
<dbReference type="InterPro" id="IPR036852">
    <property type="entry name" value="Peptidase_S8/S53_dom_sf"/>
</dbReference>
<dbReference type="InterPro" id="IPR022398">
    <property type="entry name" value="Peptidase_S8_His-AS"/>
</dbReference>
<feature type="domain" description="Subtilisin-like protease fibronectin type-III" evidence="9">
    <location>
        <begin position="497"/>
        <end position="596"/>
    </location>
</feature>
<comment type="caution">
    <text evidence="10">The sequence shown here is derived from an EMBL/GenBank/DDBJ whole genome shotgun (WGS) entry which is preliminary data.</text>
</comment>
<keyword evidence="11" id="KW-1185">Reference proteome</keyword>
<dbReference type="InterPro" id="IPR041469">
    <property type="entry name" value="Subtilisin-like_FN3"/>
</dbReference>
<keyword evidence="2 7" id="KW-0645">Protease</keyword>
<gene>
    <name evidence="10" type="ORF">LVIROSA_LOCUS21357</name>
</gene>
<evidence type="ECO:0000256" key="4">
    <source>
        <dbReference type="ARBA" id="ARBA00022801"/>
    </source>
</evidence>
<evidence type="ECO:0000256" key="2">
    <source>
        <dbReference type="ARBA" id="ARBA00022670"/>
    </source>
</evidence>
<dbReference type="InterPro" id="IPR034197">
    <property type="entry name" value="Peptidases_S8_3"/>
</dbReference>
<organism evidence="10 11">
    <name type="scientific">Lactuca virosa</name>
    <dbReference type="NCBI Taxonomy" id="75947"/>
    <lineage>
        <taxon>Eukaryota</taxon>
        <taxon>Viridiplantae</taxon>
        <taxon>Streptophyta</taxon>
        <taxon>Embryophyta</taxon>
        <taxon>Tracheophyta</taxon>
        <taxon>Spermatophyta</taxon>
        <taxon>Magnoliopsida</taxon>
        <taxon>eudicotyledons</taxon>
        <taxon>Gunneridae</taxon>
        <taxon>Pentapetalae</taxon>
        <taxon>asterids</taxon>
        <taxon>campanulids</taxon>
        <taxon>Asterales</taxon>
        <taxon>Asteraceae</taxon>
        <taxon>Cichorioideae</taxon>
        <taxon>Cichorieae</taxon>
        <taxon>Lactucinae</taxon>
        <taxon>Lactuca</taxon>
    </lineage>
</organism>
<accession>A0AAU9N7R9</accession>
<dbReference type="GO" id="GO:0004252">
    <property type="term" value="F:serine-type endopeptidase activity"/>
    <property type="evidence" value="ECO:0007669"/>
    <property type="project" value="UniProtKB-UniRule"/>
</dbReference>
<reference evidence="10 11" key="1">
    <citation type="submission" date="2022-01" db="EMBL/GenBank/DDBJ databases">
        <authorList>
            <person name="Xiong W."/>
            <person name="Schranz E."/>
        </authorList>
    </citation>
    <scope>NUCLEOTIDE SEQUENCE [LARGE SCALE GENOMIC DNA]</scope>
</reference>
<evidence type="ECO:0000256" key="5">
    <source>
        <dbReference type="ARBA" id="ARBA00022825"/>
    </source>
</evidence>
<dbReference type="Gene3D" id="3.40.50.200">
    <property type="entry name" value="Peptidase S8/S53 domain"/>
    <property type="match status" value="1"/>
</dbReference>
<evidence type="ECO:0000256" key="3">
    <source>
        <dbReference type="ARBA" id="ARBA00022729"/>
    </source>
</evidence>
<feature type="active site" description="Charge relay system" evidence="6 7">
    <location>
        <position position="79"/>
    </location>
</feature>
<dbReference type="SUPFAM" id="SSF52743">
    <property type="entry name" value="Subtilisin-like"/>
    <property type="match status" value="1"/>
</dbReference>